<dbReference type="InterPro" id="IPR022385">
    <property type="entry name" value="Rhs_assc_core"/>
</dbReference>
<reference evidence="5 6" key="1">
    <citation type="submission" date="2016-11" db="EMBL/GenBank/DDBJ databases">
        <authorList>
            <person name="Jaros S."/>
            <person name="Januszkiewicz K."/>
            <person name="Wedrychowicz H."/>
        </authorList>
    </citation>
    <scope>NUCLEOTIDE SEQUENCE [LARGE SCALE GENOMIC DNA]</scope>
    <source>
        <strain evidence="5 6">DSM 8605</strain>
    </source>
</reference>
<dbReference type="Gene3D" id="2.180.10.10">
    <property type="entry name" value="RHS repeat-associated core"/>
    <property type="match status" value="1"/>
</dbReference>
<proteinExistence type="predicted"/>
<feature type="transmembrane region" description="Helical" evidence="3">
    <location>
        <begin position="206"/>
        <end position="224"/>
    </location>
</feature>
<gene>
    <name evidence="5" type="ORF">SAMN02745207_04246</name>
</gene>
<keyword evidence="1" id="KW-0677">Repeat</keyword>
<dbReference type="PANTHER" id="PTHR32305:SF17">
    <property type="entry name" value="TRNA NUCLEASE WAPA"/>
    <property type="match status" value="1"/>
</dbReference>
<evidence type="ECO:0000256" key="2">
    <source>
        <dbReference type="SAM" id="MobiDB-lite"/>
    </source>
</evidence>
<evidence type="ECO:0000256" key="3">
    <source>
        <dbReference type="SAM" id="Phobius"/>
    </source>
</evidence>
<dbReference type="AlphaFoldDB" id="A0A1M5Y6L3"/>
<feature type="domain" description="Teneurin-like YD-shell" evidence="4">
    <location>
        <begin position="39"/>
        <end position="171"/>
    </location>
</feature>
<evidence type="ECO:0000313" key="6">
    <source>
        <dbReference type="Proteomes" id="UP000184447"/>
    </source>
</evidence>
<name>A0A1M5Y6L3_9CLOT</name>
<dbReference type="EMBL" id="FQXM01000061">
    <property type="protein sequence ID" value="SHI07731.1"/>
    <property type="molecule type" value="Genomic_DNA"/>
</dbReference>
<dbReference type="PANTHER" id="PTHR32305">
    <property type="match status" value="1"/>
</dbReference>
<evidence type="ECO:0000313" key="5">
    <source>
        <dbReference type="EMBL" id="SHI07731.1"/>
    </source>
</evidence>
<evidence type="ECO:0000259" key="4">
    <source>
        <dbReference type="Pfam" id="PF25023"/>
    </source>
</evidence>
<dbReference type="InterPro" id="IPR050708">
    <property type="entry name" value="T6SS_VgrG/RHS"/>
</dbReference>
<dbReference type="OrthoDB" id="1899157at2"/>
<feature type="region of interest" description="Disordered" evidence="2">
    <location>
        <begin position="229"/>
        <end position="264"/>
    </location>
</feature>
<protein>
    <submittedName>
        <fullName evidence="5">RHS repeat-associated core domain-containing protein</fullName>
    </submittedName>
</protein>
<keyword evidence="6" id="KW-1185">Reference proteome</keyword>
<organism evidence="5 6">
    <name type="scientific">Clostridium grantii DSM 8605</name>
    <dbReference type="NCBI Taxonomy" id="1121316"/>
    <lineage>
        <taxon>Bacteria</taxon>
        <taxon>Bacillati</taxon>
        <taxon>Bacillota</taxon>
        <taxon>Clostridia</taxon>
        <taxon>Eubacteriales</taxon>
        <taxon>Clostridiaceae</taxon>
        <taxon>Clostridium</taxon>
    </lineage>
</organism>
<dbReference type="STRING" id="1121316.SAMN02745207_04246"/>
<dbReference type="InterPro" id="IPR056823">
    <property type="entry name" value="TEN-like_YD-shell"/>
</dbReference>
<keyword evidence="3" id="KW-0812">Transmembrane</keyword>
<dbReference type="Proteomes" id="UP000184447">
    <property type="component" value="Unassembled WGS sequence"/>
</dbReference>
<feature type="compositionally biased region" description="Low complexity" evidence="2">
    <location>
        <begin position="229"/>
        <end position="241"/>
    </location>
</feature>
<feature type="transmembrane region" description="Helical" evidence="3">
    <location>
        <begin position="180"/>
        <end position="200"/>
    </location>
</feature>
<keyword evidence="3" id="KW-1133">Transmembrane helix</keyword>
<sequence>MNGNGQSISYKYNASGIRTQKTVNGVTTKYHLEGDKVTYETSGSDKIHYTYDSNGKLVSMNLNGKEYYYIRNAQGDITGLFDKNGATVVEYTYDSWGKLISISGSLASGVGVKNPYRYRGYRYDTGTGLYYLQSRYYNPQWGRFVNMDSVGGKVGVLLSHNVFAYSNNNPINMVDPSGHFAFALSFVAEAVMAVGATVGAVLSSPVVLVGAAIAATCFLGYAIYTHYTSTPDSSSEKISSSKGMDGAGGGSSNTPNNNDNKEPKGFKSFRKLKKFVGPAGAGKAWHHIVEQTPANIAKFGEETIHNIDNIMKLDHGKGSMHAQISGFYSSIKPFTNGLRVRTWLSTKSFEEQYEFGMKIIKLFQDK</sequence>
<keyword evidence="3" id="KW-0472">Membrane</keyword>
<dbReference type="NCBIfam" id="TIGR03696">
    <property type="entry name" value="Rhs_assc_core"/>
    <property type="match status" value="1"/>
</dbReference>
<dbReference type="NCBIfam" id="TIGR01643">
    <property type="entry name" value="YD_repeat_2x"/>
    <property type="match status" value="1"/>
</dbReference>
<dbReference type="RefSeq" id="WP_073341005.1">
    <property type="nucleotide sequence ID" value="NZ_FQXM01000061.1"/>
</dbReference>
<accession>A0A1M5Y6L3</accession>
<evidence type="ECO:0000256" key="1">
    <source>
        <dbReference type="ARBA" id="ARBA00022737"/>
    </source>
</evidence>
<dbReference type="InterPro" id="IPR006530">
    <property type="entry name" value="YD"/>
</dbReference>
<dbReference type="Pfam" id="PF25023">
    <property type="entry name" value="TEN_YD-shell"/>
    <property type="match status" value="1"/>
</dbReference>